<dbReference type="GO" id="GO:0016020">
    <property type="term" value="C:membrane"/>
    <property type="evidence" value="ECO:0007669"/>
    <property type="project" value="UniProtKB-SubCell"/>
</dbReference>
<proteinExistence type="predicted"/>
<evidence type="ECO:0000256" key="3">
    <source>
        <dbReference type="ARBA" id="ARBA00022989"/>
    </source>
</evidence>
<dbReference type="Proteomes" id="UP000095009">
    <property type="component" value="Unassembled WGS sequence"/>
</dbReference>
<dbReference type="EMBL" id="KV454409">
    <property type="protein sequence ID" value="ODQ65645.1"/>
    <property type="molecule type" value="Genomic_DNA"/>
</dbReference>
<feature type="compositionally biased region" description="Polar residues" evidence="5">
    <location>
        <begin position="411"/>
        <end position="426"/>
    </location>
</feature>
<dbReference type="SMART" id="SM01417">
    <property type="entry name" value="Solute_trans_a"/>
    <property type="match status" value="1"/>
</dbReference>
<dbReference type="Pfam" id="PF03619">
    <property type="entry name" value="Solute_trans_a"/>
    <property type="match status" value="1"/>
</dbReference>
<dbReference type="OrthoDB" id="5348404at2759"/>
<evidence type="ECO:0000256" key="1">
    <source>
        <dbReference type="ARBA" id="ARBA00004141"/>
    </source>
</evidence>
<feature type="transmembrane region" description="Helical" evidence="6">
    <location>
        <begin position="85"/>
        <end position="102"/>
    </location>
</feature>
<keyword evidence="8" id="KW-1185">Reference proteome</keyword>
<gene>
    <name evidence="7" type="ORF">NADFUDRAFT_50929</name>
</gene>
<evidence type="ECO:0000313" key="7">
    <source>
        <dbReference type="EMBL" id="ODQ65645.1"/>
    </source>
</evidence>
<dbReference type="GO" id="GO:0007033">
    <property type="term" value="P:vacuole organization"/>
    <property type="evidence" value="ECO:0007669"/>
    <property type="project" value="EnsemblFungi"/>
</dbReference>
<accession>A0A1E3PJQ6</accession>
<protein>
    <submittedName>
        <fullName evidence="7">DUF300-domain-containing protein</fullName>
    </submittedName>
</protein>
<evidence type="ECO:0000256" key="5">
    <source>
        <dbReference type="SAM" id="MobiDB-lite"/>
    </source>
</evidence>
<evidence type="ECO:0000256" key="2">
    <source>
        <dbReference type="ARBA" id="ARBA00022692"/>
    </source>
</evidence>
<evidence type="ECO:0000256" key="4">
    <source>
        <dbReference type="ARBA" id="ARBA00023136"/>
    </source>
</evidence>
<name>A0A1E3PJQ6_9ASCO</name>
<feature type="transmembrane region" description="Helical" evidence="6">
    <location>
        <begin position="219"/>
        <end position="241"/>
    </location>
</feature>
<organism evidence="7 8">
    <name type="scientific">Nadsonia fulvescens var. elongata DSM 6958</name>
    <dbReference type="NCBI Taxonomy" id="857566"/>
    <lineage>
        <taxon>Eukaryota</taxon>
        <taxon>Fungi</taxon>
        <taxon>Dikarya</taxon>
        <taxon>Ascomycota</taxon>
        <taxon>Saccharomycotina</taxon>
        <taxon>Dipodascomycetes</taxon>
        <taxon>Dipodascales</taxon>
        <taxon>Dipodascales incertae sedis</taxon>
        <taxon>Nadsonia</taxon>
    </lineage>
</organism>
<keyword evidence="2 6" id="KW-0812">Transmembrane</keyword>
<dbReference type="PANTHER" id="PTHR23423">
    <property type="entry name" value="ORGANIC SOLUTE TRANSPORTER-RELATED"/>
    <property type="match status" value="1"/>
</dbReference>
<keyword evidence="4 6" id="KW-0472">Membrane</keyword>
<keyword evidence="3 6" id="KW-1133">Transmembrane helix</keyword>
<dbReference type="InterPro" id="IPR005178">
    <property type="entry name" value="Ostalpha/TMEM184C"/>
</dbReference>
<dbReference type="AlphaFoldDB" id="A0A1E3PJQ6"/>
<dbReference type="STRING" id="857566.A0A1E3PJQ6"/>
<feature type="transmembrane region" description="Helical" evidence="6">
    <location>
        <begin position="185"/>
        <end position="207"/>
    </location>
</feature>
<evidence type="ECO:0000313" key="8">
    <source>
        <dbReference type="Proteomes" id="UP000095009"/>
    </source>
</evidence>
<reference evidence="7 8" key="1">
    <citation type="journal article" date="2016" name="Proc. Natl. Acad. Sci. U.S.A.">
        <title>Comparative genomics of biotechnologically important yeasts.</title>
        <authorList>
            <person name="Riley R."/>
            <person name="Haridas S."/>
            <person name="Wolfe K.H."/>
            <person name="Lopes M.R."/>
            <person name="Hittinger C.T."/>
            <person name="Goeker M."/>
            <person name="Salamov A.A."/>
            <person name="Wisecaver J.H."/>
            <person name="Long T.M."/>
            <person name="Calvey C.H."/>
            <person name="Aerts A.L."/>
            <person name="Barry K.W."/>
            <person name="Choi C."/>
            <person name="Clum A."/>
            <person name="Coughlan A.Y."/>
            <person name="Deshpande S."/>
            <person name="Douglass A.P."/>
            <person name="Hanson S.J."/>
            <person name="Klenk H.-P."/>
            <person name="LaButti K.M."/>
            <person name="Lapidus A."/>
            <person name="Lindquist E.A."/>
            <person name="Lipzen A.M."/>
            <person name="Meier-Kolthoff J.P."/>
            <person name="Ohm R.A."/>
            <person name="Otillar R.P."/>
            <person name="Pangilinan J.L."/>
            <person name="Peng Y."/>
            <person name="Rokas A."/>
            <person name="Rosa C.A."/>
            <person name="Scheuner C."/>
            <person name="Sibirny A.A."/>
            <person name="Slot J.C."/>
            <person name="Stielow J.B."/>
            <person name="Sun H."/>
            <person name="Kurtzman C.P."/>
            <person name="Blackwell M."/>
            <person name="Grigoriev I.V."/>
            <person name="Jeffries T.W."/>
        </authorList>
    </citation>
    <scope>NUCLEOTIDE SEQUENCE [LARGE SCALE GENOMIC DNA]</scope>
    <source>
        <strain evidence="7 8">DSM 6958</strain>
    </source>
</reference>
<feature type="transmembrane region" description="Helical" evidence="6">
    <location>
        <begin position="59"/>
        <end position="79"/>
    </location>
</feature>
<feature type="region of interest" description="Disordered" evidence="5">
    <location>
        <begin position="411"/>
        <end position="430"/>
    </location>
</feature>
<dbReference type="PROSITE" id="PS51257">
    <property type="entry name" value="PROKAR_LIPOPROTEIN"/>
    <property type="match status" value="1"/>
</dbReference>
<feature type="transmembrane region" description="Helical" evidence="6">
    <location>
        <begin position="17"/>
        <end position="38"/>
    </location>
</feature>
<sequence>MKHHSEPASGDRLPKELVVFASICSFSAIIISCFSIFLHLKNYRKPIDQRLIVRIQLLIPLYALSSWLGLISSVGNLIVEPIREVYEAFVIYTFFTLLTNLLDGERNVILTHIGQPPHKHLFPLKNVLPPLNISDPYHFLMVKRGILQYTWLKPVMSLAIFIMKLTGTYKQGYIGLKSGYMWLGIIYNLSVSMSLYCLALFWVTLAADLAPFRPMPKFLCIKAVIFFSYWQGIILAIMVWLRLIPDRDYFTPDNMARAIQDFLMCTEMLGFALGHWYAFSYKDYVPSVIGFARLPLWYAIRDAFGTVDLYLDFKSTFWGGSYSYRNFDSVESVIDHPESAAKFSKIKQGLRYTDGGRAKYWLPEPSKPSLTDNSPLLFKSSGSLKNPESSPKSYRYGGLDNDEVNVMCNSDSPENENEWSGTQSLNPHPRYNEGYQLIEEIIPEEVAEDEKLYRAAKNLLYGDYNYPVITVRDSMPYRTFVERMSTTSN</sequence>
<feature type="transmembrane region" description="Helical" evidence="6">
    <location>
        <begin position="146"/>
        <end position="165"/>
    </location>
</feature>
<evidence type="ECO:0000256" key="6">
    <source>
        <dbReference type="SAM" id="Phobius"/>
    </source>
</evidence>
<comment type="subcellular location">
    <subcellularLocation>
        <location evidence="1">Membrane</location>
        <topology evidence="1">Multi-pass membrane protein</topology>
    </subcellularLocation>
</comment>